<feature type="compositionally biased region" description="Basic and acidic residues" evidence="1">
    <location>
        <begin position="117"/>
        <end position="138"/>
    </location>
</feature>
<dbReference type="EMBL" id="CAFBMB010000091">
    <property type="protein sequence ID" value="CAB4904366.1"/>
    <property type="molecule type" value="Genomic_DNA"/>
</dbReference>
<sequence>MRGHQSKRSVSKTDVPVWLRACRHGRRVVGAISPDWVDRHSRGNEHDNAEDQEEEAASFGRVDRQYGITHNIVFCATWTGVLRVLVNDDKHQVQANEGDDDQRYEQNVQGIETPDDVASRKLAAKEQERYPRSHHGEANDHAVNNAQAVAREQVIRQRIASETLGHGQHEQDKADGPVELAWFAERSREEHAQHVQPDGRNK</sequence>
<feature type="compositionally biased region" description="Basic and acidic residues" evidence="1">
    <location>
        <begin position="38"/>
        <end position="49"/>
    </location>
</feature>
<evidence type="ECO:0000256" key="1">
    <source>
        <dbReference type="SAM" id="MobiDB-lite"/>
    </source>
</evidence>
<name>A0A6J7GB80_9ZZZZ</name>
<protein>
    <submittedName>
        <fullName evidence="2">Unannotated protein</fullName>
    </submittedName>
</protein>
<evidence type="ECO:0000313" key="2">
    <source>
        <dbReference type="EMBL" id="CAB4904366.1"/>
    </source>
</evidence>
<feature type="region of interest" description="Disordered" evidence="1">
    <location>
        <begin position="94"/>
        <end position="138"/>
    </location>
</feature>
<dbReference type="AlphaFoldDB" id="A0A6J7GB80"/>
<accession>A0A6J7GB80</accession>
<gene>
    <name evidence="2" type="ORF">UFOPK3516_01103</name>
</gene>
<proteinExistence type="predicted"/>
<feature type="region of interest" description="Disordered" evidence="1">
    <location>
        <begin position="38"/>
        <end position="58"/>
    </location>
</feature>
<organism evidence="2">
    <name type="scientific">freshwater metagenome</name>
    <dbReference type="NCBI Taxonomy" id="449393"/>
    <lineage>
        <taxon>unclassified sequences</taxon>
        <taxon>metagenomes</taxon>
        <taxon>ecological metagenomes</taxon>
    </lineage>
</organism>
<reference evidence="2" key="1">
    <citation type="submission" date="2020-05" db="EMBL/GenBank/DDBJ databases">
        <authorList>
            <person name="Chiriac C."/>
            <person name="Salcher M."/>
            <person name="Ghai R."/>
            <person name="Kavagutti S V."/>
        </authorList>
    </citation>
    <scope>NUCLEOTIDE SEQUENCE</scope>
</reference>